<evidence type="ECO:0000256" key="2">
    <source>
        <dbReference type="SAM" id="MobiDB-lite"/>
    </source>
</evidence>
<dbReference type="PROSITE" id="PS50157">
    <property type="entry name" value="ZINC_FINGER_C2H2_2"/>
    <property type="match status" value="1"/>
</dbReference>
<evidence type="ECO:0000259" key="3">
    <source>
        <dbReference type="PROSITE" id="PS50157"/>
    </source>
</evidence>
<evidence type="ECO:0000313" key="5">
    <source>
        <dbReference type="Proteomes" id="UP000241546"/>
    </source>
</evidence>
<dbReference type="GO" id="GO:0008270">
    <property type="term" value="F:zinc ion binding"/>
    <property type="evidence" value="ECO:0007669"/>
    <property type="project" value="UniProtKB-KW"/>
</dbReference>
<dbReference type="PANTHER" id="PTHR35391:SF5">
    <property type="entry name" value="DUF6590 DOMAIN-CONTAINING PROTEIN"/>
    <property type="match status" value="1"/>
</dbReference>
<keyword evidence="5" id="KW-1185">Reference proteome</keyword>
<feature type="domain" description="C2H2-type" evidence="3">
    <location>
        <begin position="709"/>
        <end position="737"/>
    </location>
</feature>
<gene>
    <name evidence="4" type="ORF">BBK36DRAFT_21428</name>
</gene>
<reference evidence="5" key="1">
    <citation type="submission" date="2016-07" db="EMBL/GenBank/DDBJ databases">
        <title>Multiple horizontal gene transfer events from other fungi enriched the ability of initially mycotrophic Trichoderma (Ascomycota) to feed on dead plant biomass.</title>
        <authorList>
            <consortium name="DOE Joint Genome Institute"/>
            <person name="Atanasova L."/>
            <person name="Chenthamara K."/>
            <person name="Zhang J."/>
            <person name="Grujic M."/>
            <person name="Henrissat B."/>
            <person name="Kuo A."/>
            <person name="Aerts A."/>
            <person name="Salamov A."/>
            <person name="Lipzen A."/>
            <person name="Labutti K."/>
            <person name="Barry K."/>
            <person name="Miao Y."/>
            <person name="Rahimi M.J."/>
            <person name="Shen Q."/>
            <person name="Grigoriev I.V."/>
            <person name="Kubicek C.P."/>
            <person name="Druzhinina I.S."/>
        </authorList>
    </citation>
    <scope>NUCLEOTIDE SEQUENCE [LARGE SCALE GENOMIC DNA]</scope>
    <source>
        <strain evidence="5">TUCIM 6016</strain>
    </source>
</reference>
<protein>
    <recommendedName>
        <fullName evidence="3">C2H2-type domain-containing protein</fullName>
    </recommendedName>
</protein>
<feature type="region of interest" description="Disordered" evidence="2">
    <location>
        <begin position="667"/>
        <end position="701"/>
    </location>
</feature>
<sequence>MAAFLPSQADFDPVKYILEWQSQQLQVQPSDYVEEAAHHNVVASLSASLTSLFKAIIPALSLPEQEQDRIPQTARISLERSCSALILWSDGYGIAEGRLNDTLNRSRKLRYTTLKNLLHIGRVLVERLVPLIHVSEKPQELCSSVESNIEEAASIIIEASSRRSDDSSSDAASDFSNDDIHEIAEDLKTDTLVLSSLDPLLKCPIFDTQYNVAADGLASSTWSPEQLFSNRIEHRFPSAGTPLASRLGRINYDRYLRCQAMRDAQQREEPLSMMIQEGQSHAGTMVADSKLRDSGVGKSLGMSAAPKISYAETTMSYNHEGQSVRIPPLSEEAKSGLLFSCVACGRTILIANNSGWKRHIYLDLQPYMCLDMSCPHSSNTFESREKWIAHLALDHEMAPHWESIHCALCKEQTGRGKMAVTMHFAKHLEEISLSALPIDMASNAASEDTISFFSELIDGESDRNRGPLPLEGDAAATETRHSVQSSHDLDGPDPDVKARSLGTPSDDEALRIAAAQGDLESVARILQGKDSFDRPEAMVAAARHGHDLVLQLLLDLGGASPDPYSVHTSLADIDFPAPMLAAIGQRNIKVIEILLEQKGFDPTRTFNGETYHEIARRRQGPNWEKEYHILRTAYSNYKQTHITSVEDNSPGTSAGADDVNPIVSHTAQHPQCKLPGTNASFLPDDSSATEAPTSRVRSRVRPRRLRGDLECPVCGDSFDEGAERERHIMSLHIKDYHDFLATVETYFKDQQDKSCATLYFPIHARDVDALEFLALSKLQSHSGES</sequence>
<name>A0A2T4B5Q9_9HYPO</name>
<dbReference type="Gene3D" id="1.25.40.20">
    <property type="entry name" value="Ankyrin repeat-containing domain"/>
    <property type="match status" value="1"/>
</dbReference>
<dbReference type="PROSITE" id="PS00028">
    <property type="entry name" value="ZINC_FINGER_C2H2_1"/>
    <property type="match status" value="1"/>
</dbReference>
<feature type="region of interest" description="Disordered" evidence="2">
    <location>
        <begin position="462"/>
        <end position="503"/>
    </location>
</feature>
<dbReference type="EMBL" id="KZ680216">
    <property type="protein sequence ID" value="PTB64677.1"/>
    <property type="molecule type" value="Genomic_DNA"/>
</dbReference>
<dbReference type="GeneID" id="36606034"/>
<dbReference type="InterPro" id="IPR036770">
    <property type="entry name" value="Ankyrin_rpt-contain_sf"/>
</dbReference>
<dbReference type="SMART" id="SM00355">
    <property type="entry name" value="ZnF_C2H2"/>
    <property type="match status" value="3"/>
</dbReference>
<dbReference type="InterPro" id="IPR056485">
    <property type="entry name" value="ARM_KRIT1"/>
</dbReference>
<dbReference type="SUPFAM" id="SSF48403">
    <property type="entry name" value="Ankyrin repeat"/>
    <property type="match status" value="1"/>
</dbReference>
<dbReference type="Proteomes" id="UP000241546">
    <property type="component" value="Unassembled WGS sequence"/>
</dbReference>
<dbReference type="Pfam" id="PF24521">
    <property type="entry name" value="Ank_KRIT1"/>
    <property type="match status" value="1"/>
</dbReference>
<feature type="compositionally biased region" description="Basic and acidic residues" evidence="2">
    <location>
        <begin position="487"/>
        <end position="498"/>
    </location>
</feature>
<evidence type="ECO:0000256" key="1">
    <source>
        <dbReference type="PROSITE-ProRule" id="PRU00042"/>
    </source>
</evidence>
<accession>A0A2T4B5Q9</accession>
<dbReference type="PANTHER" id="PTHR35391">
    <property type="entry name" value="C2H2-TYPE DOMAIN-CONTAINING PROTEIN-RELATED"/>
    <property type="match status" value="1"/>
</dbReference>
<proteinExistence type="predicted"/>
<dbReference type="RefSeq" id="XP_024747997.1">
    <property type="nucleotide sequence ID" value="XM_024897916.1"/>
</dbReference>
<dbReference type="OrthoDB" id="20872at2759"/>
<keyword evidence="1" id="KW-0863">Zinc-finger</keyword>
<evidence type="ECO:0000313" key="4">
    <source>
        <dbReference type="EMBL" id="PTB64677.1"/>
    </source>
</evidence>
<organism evidence="4 5">
    <name type="scientific">Trichoderma citrinoviride</name>
    <dbReference type="NCBI Taxonomy" id="58853"/>
    <lineage>
        <taxon>Eukaryota</taxon>
        <taxon>Fungi</taxon>
        <taxon>Dikarya</taxon>
        <taxon>Ascomycota</taxon>
        <taxon>Pezizomycotina</taxon>
        <taxon>Sordariomycetes</taxon>
        <taxon>Hypocreomycetidae</taxon>
        <taxon>Hypocreales</taxon>
        <taxon>Hypocreaceae</taxon>
        <taxon>Trichoderma</taxon>
    </lineage>
</organism>
<keyword evidence="1" id="KW-0479">Metal-binding</keyword>
<dbReference type="AlphaFoldDB" id="A0A2T4B5Q9"/>
<keyword evidence="1" id="KW-0862">Zinc</keyword>
<dbReference type="InterPro" id="IPR013087">
    <property type="entry name" value="Znf_C2H2_type"/>
</dbReference>